<evidence type="ECO:0000256" key="5">
    <source>
        <dbReference type="ARBA" id="ARBA00022763"/>
    </source>
</evidence>
<dbReference type="InterPro" id="IPR011335">
    <property type="entry name" value="Restrct_endonuc-II-like"/>
</dbReference>
<keyword evidence="8" id="KW-0234">DNA repair</keyword>
<organism evidence="11 12">
    <name type="scientific">Edhazardia aedis (strain USNM 41457)</name>
    <name type="common">Microsporidian parasite</name>
    <dbReference type="NCBI Taxonomy" id="1003232"/>
    <lineage>
        <taxon>Eukaryota</taxon>
        <taxon>Fungi</taxon>
        <taxon>Fungi incertae sedis</taxon>
        <taxon>Microsporidia</taxon>
        <taxon>Edhazardia</taxon>
    </lineage>
</organism>
<dbReference type="InterPro" id="IPR010994">
    <property type="entry name" value="RuvA_2-like"/>
</dbReference>
<dbReference type="GO" id="GO:0000712">
    <property type="term" value="P:resolution of meiotic recombination intermediates"/>
    <property type="evidence" value="ECO:0007669"/>
    <property type="project" value="TreeGrafter"/>
</dbReference>
<keyword evidence="5" id="KW-0227">DNA damage</keyword>
<keyword evidence="4" id="KW-0255">Endonuclease</keyword>
<dbReference type="GO" id="GO:0000724">
    <property type="term" value="P:double-strand break repair via homologous recombination"/>
    <property type="evidence" value="ECO:0007669"/>
    <property type="project" value="TreeGrafter"/>
</dbReference>
<comment type="similarity">
    <text evidence="2">Belongs to the XPF family.</text>
</comment>
<gene>
    <name evidence="11" type="ORF">EDEG_00984</name>
</gene>
<evidence type="ECO:0000313" key="12">
    <source>
        <dbReference type="Proteomes" id="UP000003163"/>
    </source>
</evidence>
<dbReference type="Proteomes" id="UP000003163">
    <property type="component" value="Unassembled WGS sequence"/>
</dbReference>
<dbReference type="InterPro" id="IPR006166">
    <property type="entry name" value="ERCC4_domain"/>
</dbReference>
<keyword evidence="6" id="KW-0378">Hydrolase</keyword>
<keyword evidence="9" id="KW-0539">Nucleus</keyword>
<dbReference type="AlphaFoldDB" id="J9DBE2"/>
<dbReference type="PANTHER" id="PTHR10150">
    <property type="entry name" value="DNA REPAIR ENDONUCLEASE XPF"/>
    <property type="match status" value="1"/>
</dbReference>
<dbReference type="GO" id="GO:0000014">
    <property type="term" value="F:single-stranded DNA endodeoxyribonuclease activity"/>
    <property type="evidence" value="ECO:0007669"/>
    <property type="project" value="TreeGrafter"/>
</dbReference>
<dbReference type="Pfam" id="PF02732">
    <property type="entry name" value="ERCC4"/>
    <property type="match status" value="1"/>
</dbReference>
<dbReference type="OMA" id="THILDIM"/>
<evidence type="ECO:0000256" key="4">
    <source>
        <dbReference type="ARBA" id="ARBA00022759"/>
    </source>
</evidence>
<evidence type="ECO:0000256" key="8">
    <source>
        <dbReference type="ARBA" id="ARBA00023204"/>
    </source>
</evidence>
<dbReference type="GO" id="GO:0003684">
    <property type="term" value="F:damaged DNA binding"/>
    <property type="evidence" value="ECO:0007669"/>
    <property type="project" value="TreeGrafter"/>
</dbReference>
<evidence type="ECO:0000256" key="3">
    <source>
        <dbReference type="ARBA" id="ARBA00022722"/>
    </source>
</evidence>
<sequence>MLLEFEKNILEETTCCSNLLVLGKGLGKEKIIYHQLSFYANQQCLVLCLNFSENEIMFLKNKFNTKYIHFDVPNNIEKRREFYKKGGIFVASENVFVCDLVNNVIPVYSISAVFISNAENLKKDSTFEFIIDYIVDHSEDTVIRGYTDNPIFLDLDLAMSILQVGKAFFYPRFSDVVVKSLPNDTKFFEKSLKLDSELEEIQILLLETIKGILNEIKAIDKFNYELRENLDDFDATKLPVIMRILRKILDNQGYKSNVRRLISDVKSFRVLMNLLFSVGFVCCYNVLESMWEEQISMKEKSTWINTESGFLLIEKAIEYLQKQKIKNIPIEEKEKSKNAETDNQISNCLDATTTIENDVNTDDIIEVKQNNEQNANFDEDNIKTEQEIVKVNEKNKSRKYDDNLRQQEDVINRDAEVLKIEIRDQINEIMLAKRKKKQEDDDEIKTDSDEEFVPLKMNEKYVLNQGKFDILRKTLEKVNFKALVLVQSYFVKDMLHGILSEAGILIEKSKTVGKIYEFLKAVDDKHGVTIMTHDEFKYCEIKWENIIFLDPDMGSIRKIEVLQNRTQVEFLFELEKKINTNFDEKKQCDIDCDSKITANVDESSQCVDHEKKTNYINENKTNFSLYKPESQSIYKEDFFLKCNKKRKKHTKNTGILSFLNKKEEKNVLIDDKENNNDFSPSISHSFPIEEKDIRKEKIFDIKNVFIILYKDSIEEQKYFNDIRNEKYTFEKLITKFLTMPLSKKDNKIVLDEEDRREYIIIIDFRESRSKLPYYLYKSQNNISLSSIDVGDYILGINTCVERKAIGDLIQSLNSGRLYLQGKMMTYKFKSCYLLIEFNNRPCLSDYYVPTVKFNLMTKLVLFILNFPNIRLIWSNNEIITSKIFRTIQKGEENPELVFDIADPVLTEVLLNIPGIDHYNYRRIMASFKNIKELANLSLEILCKFVGKEKGTLIYNFFNKKL</sequence>
<evidence type="ECO:0000256" key="6">
    <source>
        <dbReference type="ARBA" id="ARBA00022801"/>
    </source>
</evidence>
<dbReference type="SMART" id="SM00891">
    <property type="entry name" value="ERCC4"/>
    <property type="match status" value="1"/>
</dbReference>
<feature type="domain" description="ERCC4" evidence="10">
    <location>
        <begin position="759"/>
        <end position="839"/>
    </location>
</feature>
<comment type="subcellular location">
    <subcellularLocation>
        <location evidence="1">Nucleus</location>
    </subcellularLocation>
</comment>
<dbReference type="Gene3D" id="1.10.150.20">
    <property type="entry name" value="5' to 3' exonuclease, C-terminal subdomain"/>
    <property type="match status" value="1"/>
</dbReference>
<keyword evidence="12" id="KW-1185">Reference proteome</keyword>
<dbReference type="GO" id="GO:0000110">
    <property type="term" value="C:nucleotide-excision repair factor 1 complex"/>
    <property type="evidence" value="ECO:0007669"/>
    <property type="project" value="TreeGrafter"/>
</dbReference>
<evidence type="ECO:0000313" key="11">
    <source>
        <dbReference type="EMBL" id="EJW04814.1"/>
    </source>
</evidence>
<dbReference type="Gene3D" id="3.40.50.10130">
    <property type="match status" value="1"/>
</dbReference>
<dbReference type="HOGENOM" id="CLU_002265_2_0_1"/>
<protein>
    <recommendedName>
        <fullName evidence="10">ERCC4 domain-containing protein</fullName>
    </recommendedName>
</protein>
<evidence type="ECO:0000259" key="10">
    <source>
        <dbReference type="SMART" id="SM00891"/>
    </source>
</evidence>
<dbReference type="VEuPathDB" id="MicrosporidiaDB:EDEG_00984"/>
<dbReference type="InterPro" id="IPR047520">
    <property type="entry name" value="XPF_nuclease"/>
</dbReference>
<dbReference type="GO" id="GO:0003697">
    <property type="term" value="F:single-stranded DNA binding"/>
    <property type="evidence" value="ECO:0007669"/>
    <property type="project" value="TreeGrafter"/>
</dbReference>
<proteinExistence type="inferred from homology"/>
<evidence type="ECO:0000256" key="2">
    <source>
        <dbReference type="ARBA" id="ARBA00010015"/>
    </source>
</evidence>
<dbReference type="STRING" id="1003232.J9DBE2"/>
<reference evidence="11 12" key="1">
    <citation type="submission" date="2011-08" db="EMBL/GenBank/DDBJ databases">
        <authorList>
            <person name="Liu Z.J."/>
            <person name="Shi F.L."/>
            <person name="Lu J.Q."/>
            <person name="Li M."/>
            <person name="Wang Z.L."/>
        </authorList>
    </citation>
    <scope>NUCLEOTIDE SEQUENCE [LARGE SCALE GENOMIC DNA]</scope>
    <source>
        <strain evidence="11 12">USNM 41457</strain>
    </source>
</reference>
<dbReference type="FunCoup" id="J9DBE2">
    <property type="interactions" value="174"/>
</dbReference>
<dbReference type="InParanoid" id="J9DBE2"/>
<comment type="caution">
    <text evidence="11">The sequence shown here is derived from an EMBL/GenBank/DDBJ whole genome shotgun (WGS) entry which is preliminary data.</text>
</comment>
<dbReference type="SUPFAM" id="SSF47781">
    <property type="entry name" value="RuvA domain 2-like"/>
    <property type="match status" value="1"/>
</dbReference>
<keyword evidence="7" id="KW-0238">DNA-binding</keyword>
<dbReference type="EMBL" id="AFBI03000013">
    <property type="protein sequence ID" value="EJW04814.1"/>
    <property type="molecule type" value="Genomic_DNA"/>
</dbReference>
<reference evidence="12" key="2">
    <citation type="submission" date="2015-07" db="EMBL/GenBank/DDBJ databases">
        <title>Contrasting host-pathogen interactions and genome evolution in two generalist and specialist microsporidian pathogens of mosquitoes.</title>
        <authorList>
            <consortium name="The Broad Institute Genomics Platform"/>
            <consortium name="The Broad Institute Genome Sequencing Center for Infectious Disease"/>
            <person name="Cuomo C.A."/>
            <person name="Sanscrainte N.D."/>
            <person name="Goldberg J.M."/>
            <person name="Heiman D."/>
            <person name="Young S."/>
            <person name="Zeng Q."/>
            <person name="Becnel J.J."/>
            <person name="Birren B.W."/>
        </authorList>
    </citation>
    <scope>NUCLEOTIDE SEQUENCE [LARGE SCALE GENOMIC DNA]</scope>
    <source>
        <strain evidence="12">USNM 41457</strain>
    </source>
</reference>
<accession>J9DBE2</accession>
<evidence type="ECO:0000256" key="1">
    <source>
        <dbReference type="ARBA" id="ARBA00004123"/>
    </source>
</evidence>
<evidence type="ECO:0000256" key="9">
    <source>
        <dbReference type="ARBA" id="ARBA00023242"/>
    </source>
</evidence>
<dbReference type="SUPFAM" id="SSF52980">
    <property type="entry name" value="Restriction endonuclease-like"/>
    <property type="match status" value="1"/>
</dbReference>
<name>J9DBE2_EDHAE</name>
<dbReference type="CDD" id="cd20078">
    <property type="entry name" value="XPF_nuclease_XPF_euk"/>
    <property type="match status" value="1"/>
</dbReference>
<keyword evidence="3" id="KW-0540">Nuclease</keyword>
<dbReference type="OrthoDB" id="361020at2759"/>
<evidence type="ECO:0000256" key="7">
    <source>
        <dbReference type="ARBA" id="ARBA00023125"/>
    </source>
</evidence>
<dbReference type="GO" id="GO:1901255">
    <property type="term" value="P:nucleotide-excision repair involved in interstrand cross-link repair"/>
    <property type="evidence" value="ECO:0007669"/>
    <property type="project" value="TreeGrafter"/>
</dbReference>
<dbReference type="PANTHER" id="PTHR10150:SF0">
    <property type="entry name" value="DNA REPAIR ENDONUCLEASE XPF"/>
    <property type="match status" value="1"/>
</dbReference>